<dbReference type="Proteomes" id="UP000288028">
    <property type="component" value="Unassembled WGS sequence"/>
</dbReference>
<dbReference type="EMBL" id="NGKB01000008">
    <property type="protein sequence ID" value="RSU13685.1"/>
    <property type="molecule type" value="Genomic_DNA"/>
</dbReference>
<feature type="transmembrane region" description="Helical" evidence="1">
    <location>
        <begin position="43"/>
        <end position="64"/>
    </location>
</feature>
<proteinExistence type="predicted"/>
<sequence length="70" mass="8469">MNKKKDRLDEYIKYEMSGKGKLLLIVILFFLWLTFSHNLFVMLIFFGATIIISILLTIYELIFYHDIYKE</sequence>
<gene>
    <name evidence="2" type="ORF">CBF28_09380</name>
</gene>
<feature type="transmembrane region" description="Helical" evidence="1">
    <location>
        <begin position="20"/>
        <end position="37"/>
    </location>
</feature>
<comment type="caution">
    <text evidence="2">The sequence shown here is derived from an EMBL/GenBank/DDBJ whole genome shotgun (WGS) entry which is preliminary data.</text>
</comment>
<keyword evidence="1" id="KW-1133">Transmembrane helix</keyword>
<dbReference type="RefSeq" id="WP_126794563.1">
    <property type="nucleotide sequence ID" value="NZ_CP060720.1"/>
</dbReference>
<name>A0A430B032_9ENTE</name>
<protein>
    <submittedName>
        <fullName evidence="2">Uncharacterized protein</fullName>
    </submittedName>
</protein>
<reference evidence="2 3" key="1">
    <citation type="submission" date="2017-05" db="EMBL/GenBank/DDBJ databases">
        <title>Vagococcus spp. assemblies.</title>
        <authorList>
            <person name="Gulvik C.A."/>
        </authorList>
    </citation>
    <scope>NUCLEOTIDE SEQUENCE [LARGE SCALE GENOMIC DNA]</scope>
    <source>
        <strain evidence="2 3">SS1714</strain>
    </source>
</reference>
<keyword evidence="1" id="KW-0812">Transmembrane</keyword>
<evidence type="ECO:0000256" key="1">
    <source>
        <dbReference type="SAM" id="Phobius"/>
    </source>
</evidence>
<dbReference type="GeneID" id="95582022"/>
<organism evidence="2 3">
    <name type="scientific">Vagococcus carniphilus</name>
    <dbReference type="NCBI Taxonomy" id="218144"/>
    <lineage>
        <taxon>Bacteria</taxon>
        <taxon>Bacillati</taxon>
        <taxon>Bacillota</taxon>
        <taxon>Bacilli</taxon>
        <taxon>Lactobacillales</taxon>
        <taxon>Enterococcaceae</taxon>
        <taxon>Vagococcus</taxon>
    </lineage>
</organism>
<dbReference type="AlphaFoldDB" id="A0A430B032"/>
<keyword evidence="3" id="KW-1185">Reference proteome</keyword>
<evidence type="ECO:0000313" key="3">
    <source>
        <dbReference type="Proteomes" id="UP000288028"/>
    </source>
</evidence>
<evidence type="ECO:0000313" key="2">
    <source>
        <dbReference type="EMBL" id="RSU13685.1"/>
    </source>
</evidence>
<accession>A0A430B032</accession>
<keyword evidence="1" id="KW-0472">Membrane</keyword>